<organism evidence="6 7">
    <name type="scientific">Coccomyxa viridis</name>
    <dbReference type="NCBI Taxonomy" id="1274662"/>
    <lineage>
        <taxon>Eukaryota</taxon>
        <taxon>Viridiplantae</taxon>
        <taxon>Chlorophyta</taxon>
        <taxon>core chlorophytes</taxon>
        <taxon>Trebouxiophyceae</taxon>
        <taxon>Trebouxiophyceae incertae sedis</taxon>
        <taxon>Coccomyxaceae</taxon>
        <taxon>Coccomyxa</taxon>
    </lineage>
</organism>
<dbReference type="PANTHER" id="PTHR10509">
    <property type="entry name" value="O-METHYLTRANSFERASE-RELATED"/>
    <property type="match status" value="1"/>
</dbReference>
<proteinExistence type="inferred from homology"/>
<evidence type="ECO:0000313" key="6">
    <source>
        <dbReference type="EMBL" id="CAL5218872.1"/>
    </source>
</evidence>
<dbReference type="CDD" id="cd02440">
    <property type="entry name" value="AdoMet_MTases"/>
    <property type="match status" value="1"/>
</dbReference>
<dbReference type="Gene3D" id="3.40.50.150">
    <property type="entry name" value="Vaccinia Virus protein VP39"/>
    <property type="match status" value="1"/>
</dbReference>
<comment type="caution">
    <text evidence="6">The sequence shown here is derived from an EMBL/GenBank/DDBJ whole genome shotgun (WGS) entry which is preliminary data.</text>
</comment>
<gene>
    <name evidence="6" type="primary">g606</name>
    <name evidence="6" type="ORF">VP750_LOCUS531</name>
</gene>
<sequence length="517" mass="58365">MFSRLFRPNFGASSAREKCWHSLRDRRISRTRAQHIRCDQARPLTLSTAAGGPCNTERLDLTDNLYTYLLEHTKEPRVLRQLREATAEEHAGRERNQVAPEQGRFLAWLVEALGVRSAIEIGVFTGYSSLTVALALPEKGCLVACERDEQCMQLAREFWTAAGVSHKIEERMGPAVEALQALLDEGKEDSFDFAFIDADKRSYQAYFDQLLRLVRPGGVIVVDNVLWYGRVADPQDMAKNTVAVRCFNDALLQDDRVSERMPSMSDAFLRGALIRGPPFVASHRSPGRSSRAEQRKIPAPIDGKVIITAGPERSGSTWLFNAVRLLCHDAEQPLDPFWISHLTDSHLQDRGSAQGPHILVKTHAWSDDWDPRAATHTFLTHRDLRGVLASYQRVGWAFDISQAYVEEHMRWREIAQHDFAFEDIVSKPAQQLQILAQRLGIQPRSEWTALVDCINALKPPSSGPPDPVTKLWPRHLSKEVTAQQQGGSVQPSSASLREGRRSLKERFPEYFACYGYD</sequence>
<comment type="similarity">
    <text evidence="4">Belongs to the class I-like SAM-binding methyltransferase superfamily. Cation-dependent O-methyltransferase family.</text>
</comment>
<evidence type="ECO:0000256" key="1">
    <source>
        <dbReference type="ARBA" id="ARBA00022603"/>
    </source>
</evidence>
<keyword evidence="2" id="KW-0808">Transferase</keyword>
<dbReference type="Pfam" id="PF01596">
    <property type="entry name" value="Methyltransf_3"/>
    <property type="match status" value="1"/>
</dbReference>
<feature type="region of interest" description="Disordered" evidence="5">
    <location>
        <begin position="480"/>
        <end position="501"/>
    </location>
</feature>
<evidence type="ECO:0000256" key="2">
    <source>
        <dbReference type="ARBA" id="ARBA00022679"/>
    </source>
</evidence>
<evidence type="ECO:0000313" key="7">
    <source>
        <dbReference type="Proteomes" id="UP001497392"/>
    </source>
</evidence>
<feature type="compositionally biased region" description="Polar residues" evidence="5">
    <location>
        <begin position="480"/>
        <end position="495"/>
    </location>
</feature>
<name>A0ABP1FLI3_9CHLO</name>
<keyword evidence="1" id="KW-0489">Methyltransferase</keyword>
<dbReference type="Gene3D" id="3.40.50.300">
    <property type="entry name" value="P-loop containing nucleotide triphosphate hydrolases"/>
    <property type="match status" value="1"/>
</dbReference>
<dbReference type="SUPFAM" id="SSF52540">
    <property type="entry name" value="P-loop containing nucleoside triphosphate hydrolases"/>
    <property type="match status" value="1"/>
</dbReference>
<dbReference type="Proteomes" id="UP001497392">
    <property type="component" value="Unassembled WGS sequence"/>
</dbReference>
<dbReference type="InterPro" id="IPR027417">
    <property type="entry name" value="P-loop_NTPase"/>
</dbReference>
<protein>
    <submittedName>
        <fullName evidence="6">G606 protein</fullName>
    </submittedName>
</protein>
<dbReference type="InterPro" id="IPR002935">
    <property type="entry name" value="SAM_O-MeTrfase"/>
</dbReference>
<accession>A0ABP1FLI3</accession>
<dbReference type="InterPro" id="IPR050362">
    <property type="entry name" value="Cation-dep_OMT"/>
</dbReference>
<dbReference type="PROSITE" id="PS51682">
    <property type="entry name" value="SAM_OMT_I"/>
    <property type="match status" value="1"/>
</dbReference>
<dbReference type="SUPFAM" id="SSF53335">
    <property type="entry name" value="S-adenosyl-L-methionine-dependent methyltransferases"/>
    <property type="match status" value="1"/>
</dbReference>
<dbReference type="PANTHER" id="PTHR10509:SF14">
    <property type="entry name" value="CAFFEOYL-COA O-METHYLTRANSFERASE 3-RELATED"/>
    <property type="match status" value="1"/>
</dbReference>
<evidence type="ECO:0000256" key="4">
    <source>
        <dbReference type="ARBA" id="ARBA00023453"/>
    </source>
</evidence>
<dbReference type="EMBL" id="CAXHTA020000001">
    <property type="protein sequence ID" value="CAL5218872.1"/>
    <property type="molecule type" value="Genomic_DNA"/>
</dbReference>
<evidence type="ECO:0000256" key="3">
    <source>
        <dbReference type="ARBA" id="ARBA00022691"/>
    </source>
</evidence>
<dbReference type="InterPro" id="IPR029063">
    <property type="entry name" value="SAM-dependent_MTases_sf"/>
</dbReference>
<evidence type="ECO:0000256" key="5">
    <source>
        <dbReference type="SAM" id="MobiDB-lite"/>
    </source>
</evidence>
<keyword evidence="3" id="KW-0949">S-adenosyl-L-methionine</keyword>
<keyword evidence="7" id="KW-1185">Reference proteome</keyword>
<reference evidence="6 7" key="1">
    <citation type="submission" date="2024-06" db="EMBL/GenBank/DDBJ databases">
        <authorList>
            <person name="Kraege A."/>
            <person name="Thomma B."/>
        </authorList>
    </citation>
    <scope>NUCLEOTIDE SEQUENCE [LARGE SCALE GENOMIC DNA]</scope>
</reference>